<evidence type="ECO:0000256" key="1">
    <source>
        <dbReference type="SAM" id="MobiDB-lite"/>
    </source>
</evidence>
<keyword evidence="4" id="KW-1185">Reference proteome</keyword>
<reference evidence="3 4" key="1">
    <citation type="submission" date="2023-10" db="EMBL/GenBank/DDBJ databases">
        <title>Chromosome-scale genome assembly provides insights into flower coloration mechanisms of Canna indica.</title>
        <authorList>
            <person name="Li C."/>
        </authorList>
    </citation>
    <scope>NUCLEOTIDE SEQUENCE [LARGE SCALE GENOMIC DNA]</scope>
    <source>
        <tissue evidence="3">Flower</tissue>
    </source>
</reference>
<dbReference type="PANTHER" id="PTHR31286">
    <property type="entry name" value="GLYCINE-RICH CELL WALL STRUCTURAL PROTEIN 1.8-LIKE"/>
    <property type="match status" value="1"/>
</dbReference>
<proteinExistence type="predicted"/>
<sequence length="310" mass="34442">MSGGKGDDAGDLRKKAPDPNLSGQIWIPKPKKPLDPRALPISVDGQSEGKGKSVIQAPGGGGRDAAKLVGDLTLAGKEGDRGKSSNIATDEREPNISKPNKPGSWAALFKKVGLSSDDLYSREAETKINAIQENSMDVVQIEEELMQVSRSQWINCLYGKFFGKTPPLSLIQNIMPKIWIIKHSLHVIDLASGYFCFKFTSNEDLNLVLSNGPWFLNGKVLLITPWKANFQPFLDKIETIPVWIQLPRLPIEYLYKDILLKLAAKIGHPVKCDEVTTKGLRAKFARIWVLWKLSDTVPSGIWVNCMGYRF</sequence>
<dbReference type="Proteomes" id="UP001327560">
    <property type="component" value="Chromosome 5"/>
</dbReference>
<dbReference type="Pfam" id="PF14111">
    <property type="entry name" value="DUF4283"/>
    <property type="match status" value="1"/>
</dbReference>
<name>A0AAQ3KH52_9LILI</name>
<dbReference type="AlphaFoldDB" id="A0AAQ3KH52"/>
<accession>A0AAQ3KH52</accession>
<dbReference type="InterPro" id="IPR025558">
    <property type="entry name" value="DUF4283"/>
</dbReference>
<feature type="compositionally biased region" description="Basic and acidic residues" evidence="1">
    <location>
        <begin position="77"/>
        <end position="95"/>
    </location>
</feature>
<feature type="region of interest" description="Disordered" evidence="1">
    <location>
        <begin position="1"/>
        <end position="102"/>
    </location>
</feature>
<organism evidence="3 4">
    <name type="scientific">Canna indica</name>
    <name type="common">Indian-shot</name>
    <dbReference type="NCBI Taxonomy" id="4628"/>
    <lineage>
        <taxon>Eukaryota</taxon>
        <taxon>Viridiplantae</taxon>
        <taxon>Streptophyta</taxon>
        <taxon>Embryophyta</taxon>
        <taxon>Tracheophyta</taxon>
        <taxon>Spermatophyta</taxon>
        <taxon>Magnoliopsida</taxon>
        <taxon>Liliopsida</taxon>
        <taxon>Zingiberales</taxon>
        <taxon>Cannaceae</taxon>
        <taxon>Canna</taxon>
    </lineage>
</organism>
<evidence type="ECO:0000313" key="4">
    <source>
        <dbReference type="Proteomes" id="UP001327560"/>
    </source>
</evidence>
<feature type="compositionally biased region" description="Basic and acidic residues" evidence="1">
    <location>
        <begin position="1"/>
        <end position="17"/>
    </location>
</feature>
<dbReference type="EMBL" id="CP136894">
    <property type="protein sequence ID" value="WOL06788.1"/>
    <property type="molecule type" value="Genomic_DNA"/>
</dbReference>
<protein>
    <recommendedName>
        <fullName evidence="2">DUF4283 domain-containing protein</fullName>
    </recommendedName>
</protein>
<evidence type="ECO:0000259" key="2">
    <source>
        <dbReference type="Pfam" id="PF14111"/>
    </source>
</evidence>
<gene>
    <name evidence="3" type="ORF">Cni_G15522</name>
</gene>
<dbReference type="InterPro" id="IPR040256">
    <property type="entry name" value="At4g02000-like"/>
</dbReference>
<dbReference type="PANTHER" id="PTHR31286:SF180">
    <property type="entry name" value="OS10G0362600 PROTEIN"/>
    <property type="match status" value="1"/>
</dbReference>
<feature type="domain" description="DUF4283" evidence="2">
    <location>
        <begin position="151"/>
        <end position="232"/>
    </location>
</feature>
<evidence type="ECO:0000313" key="3">
    <source>
        <dbReference type="EMBL" id="WOL06788.1"/>
    </source>
</evidence>